<accession>A0A368FN46</accession>
<gene>
    <name evidence="2" type="ORF">ANCCAN_21933</name>
</gene>
<dbReference type="Proteomes" id="UP000252519">
    <property type="component" value="Unassembled WGS sequence"/>
</dbReference>
<reference evidence="2 3" key="1">
    <citation type="submission" date="2014-10" db="EMBL/GenBank/DDBJ databases">
        <title>Draft genome of the hookworm Ancylostoma caninum.</title>
        <authorList>
            <person name="Mitreva M."/>
        </authorList>
    </citation>
    <scope>NUCLEOTIDE SEQUENCE [LARGE SCALE GENOMIC DNA]</scope>
    <source>
        <strain evidence="2 3">Baltimore</strain>
    </source>
</reference>
<sequence>MRRHREQWGDIVLHFMHNKLKKEEDLSEAYPTFRISTTTLHTFLKELGFSYKITEDVLEPNEDEGPLHQARVDERCPPDGEVEVAGLDGLRAHVTVQELVRPRRWRESSGEA</sequence>
<evidence type="ECO:0000313" key="2">
    <source>
        <dbReference type="EMBL" id="RCN32260.1"/>
    </source>
</evidence>
<comment type="caution">
    <text evidence="2">The sequence shown here is derived from an EMBL/GenBank/DDBJ whole genome shotgun (WGS) entry which is preliminary data.</text>
</comment>
<evidence type="ECO:0000313" key="3">
    <source>
        <dbReference type="Proteomes" id="UP000252519"/>
    </source>
</evidence>
<protein>
    <submittedName>
        <fullName evidence="2">Uncharacterized protein</fullName>
    </submittedName>
</protein>
<dbReference type="EMBL" id="JOJR01001129">
    <property type="protein sequence ID" value="RCN32260.1"/>
    <property type="molecule type" value="Genomic_DNA"/>
</dbReference>
<keyword evidence="3" id="KW-1185">Reference proteome</keyword>
<dbReference type="AlphaFoldDB" id="A0A368FN46"/>
<proteinExistence type="predicted"/>
<evidence type="ECO:0000256" key="1">
    <source>
        <dbReference type="SAM" id="MobiDB-lite"/>
    </source>
</evidence>
<organism evidence="2 3">
    <name type="scientific">Ancylostoma caninum</name>
    <name type="common">Dog hookworm</name>
    <dbReference type="NCBI Taxonomy" id="29170"/>
    <lineage>
        <taxon>Eukaryota</taxon>
        <taxon>Metazoa</taxon>
        <taxon>Ecdysozoa</taxon>
        <taxon>Nematoda</taxon>
        <taxon>Chromadorea</taxon>
        <taxon>Rhabditida</taxon>
        <taxon>Rhabditina</taxon>
        <taxon>Rhabditomorpha</taxon>
        <taxon>Strongyloidea</taxon>
        <taxon>Ancylostomatidae</taxon>
        <taxon>Ancylostomatinae</taxon>
        <taxon>Ancylostoma</taxon>
    </lineage>
</organism>
<feature type="region of interest" description="Disordered" evidence="1">
    <location>
        <begin position="60"/>
        <end position="79"/>
    </location>
</feature>
<name>A0A368FN46_ANCCA</name>